<evidence type="ECO:0000313" key="2">
    <source>
        <dbReference type="Proteomes" id="UP000245626"/>
    </source>
</evidence>
<dbReference type="EMBL" id="KZ820320">
    <property type="protein sequence ID" value="PWN47867.1"/>
    <property type="molecule type" value="Genomic_DNA"/>
</dbReference>
<keyword evidence="2" id="KW-1185">Reference proteome</keyword>
<proteinExistence type="predicted"/>
<organism evidence="1 2">
    <name type="scientific">Violaceomyces palustris</name>
    <dbReference type="NCBI Taxonomy" id="1673888"/>
    <lineage>
        <taxon>Eukaryota</taxon>
        <taxon>Fungi</taxon>
        <taxon>Dikarya</taxon>
        <taxon>Basidiomycota</taxon>
        <taxon>Ustilaginomycotina</taxon>
        <taxon>Ustilaginomycetes</taxon>
        <taxon>Violaceomycetales</taxon>
        <taxon>Violaceomycetaceae</taxon>
        <taxon>Violaceomyces</taxon>
    </lineage>
</organism>
<reference evidence="1 2" key="1">
    <citation type="journal article" date="2018" name="Mol. Biol. Evol.">
        <title>Broad Genomic Sampling Reveals a Smut Pathogenic Ancestry of the Fungal Clade Ustilaginomycotina.</title>
        <authorList>
            <person name="Kijpornyongpan T."/>
            <person name="Mondo S.J."/>
            <person name="Barry K."/>
            <person name="Sandor L."/>
            <person name="Lee J."/>
            <person name="Lipzen A."/>
            <person name="Pangilinan J."/>
            <person name="LaButti K."/>
            <person name="Hainaut M."/>
            <person name="Henrissat B."/>
            <person name="Grigoriev I.V."/>
            <person name="Spatafora J.W."/>
            <person name="Aime M.C."/>
        </authorList>
    </citation>
    <scope>NUCLEOTIDE SEQUENCE [LARGE SCALE GENOMIC DNA]</scope>
    <source>
        <strain evidence="1 2">SA 807</strain>
    </source>
</reference>
<evidence type="ECO:0000313" key="1">
    <source>
        <dbReference type="EMBL" id="PWN47867.1"/>
    </source>
</evidence>
<protein>
    <submittedName>
        <fullName evidence="1">Uncharacterized protein</fullName>
    </submittedName>
</protein>
<dbReference type="Proteomes" id="UP000245626">
    <property type="component" value="Unassembled WGS sequence"/>
</dbReference>
<name>A0ACD0NPW2_9BASI</name>
<accession>A0ACD0NPW2</accession>
<sequence>MMISITPALLIAAITFGYLAVEASPAPLLSLNIGGSLSAEINTKSLGKACKAPPSFTSAYFVRATPDTIVANDGSKPPGQTGAIGRYNLYLNSHEEKICWDIELEGVTGEYSSPAKTATHVHQANAGSAGPPRIAFPNPQTVGSRGGKEIRKSEGCMEGPFTTGVLSPPVTGTDTGSASGFKLRDIEANPSGFFGDTHTSAFTAGAVRGQLIPSELEVRKPKRFTSHLRTKATADQVVTATGPVAGEAGATGKYELSINSDENILCYKITLEGVTGDYLSPAKTATHIHQAPKGSAGPARFAFKNPEKVNRWWSWWSKKEVRVSESCVKGPFTTGLVGTDGKDTGSQSGFNLKSLEDNPSQFFADTHTAQFSAGAIRGQLERVY</sequence>
<gene>
    <name evidence="1" type="ORF">IE53DRAFT_226038</name>
</gene>